<evidence type="ECO:0000313" key="3">
    <source>
        <dbReference type="EMBL" id="ATW24041.1"/>
    </source>
</evidence>
<dbReference type="AlphaFoldDB" id="A0A3G1KNH5"/>
<protein>
    <recommendedName>
        <fullName evidence="5">DUF447 family protein</fullName>
    </recommendedName>
</protein>
<dbReference type="Pfam" id="PF04289">
    <property type="entry name" value="DUF447_N"/>
    <property type="match status" value="1"/>
</dbReference>
<dbReference type="InterPro" id="IPR012349">
    <property type="entry name" value="Split_barrel_FMN-bd"/>
</dbReference>
<reference evidence="3 4" key="1">
    <citation type="submission" date="2016-10" db="EMBL/GenBank/DDBJ databases">
        <title>Complete Genome Sequence of Peptococcaceae strain DCMF.</title>
        <authorList>
            <person name="Edwards R.J."/>
            <person name="Holland S.I."/>
            <person name="Deshpande N.P."/>
            <person name="Wong Y.K."/>
            <person name="Ertan H."/>
            <person name="Manefield M."/>
            <person name="Russell T.L."/>
            <person name="Lee M.J."/>
        </authorList>
    </citation>
    <scope>NUCLEOTIDE SEQUENCE [LARGE SCALE GENOMIC DNA]</scope>
    <source>
        <strain evidence="3 4">DCMF</strain>
    </source>
</reference>
<keyword evidence="4" id="KW-1185">Reference proteome</keyword>
<feature type="domain" description="DUF447" evidence="1">
    <location>
        <begin position="4"/>
        <end position="112"/>
    </location>
</feature>
<dbReference type="Pfam" id="PF20766">
    <property type="entry name" value="DUF447_C"/>
    <property type="match status" value="1"/>
</dbReference>
<feature type="domain" description="DUF447" evidence="2">
    <location>
        <begin position="133"/>
        <end position="183"/>
    </location>
</feature>
<dbReference type="InterPro" id="IPR049288">
    <property type="entry name" value="DUF447_C"/>
</dbReference>
<dbReference type="KEGG" id="fwa:DCMF_03875"/>
<sequence length="197" mass="21919">MIIETILSSINKKGEVNFAPMGVHIPDHAINLSKVKEICLYLYSGSHTFDNLQTTLEGVINLTNDVMAFVETALFSTSLPTAPSRLVHPPRMAGAKTIWEFSVTDFHASVEPAKVLGKIKYYEELAGFSGLCRAQGAVLEAAIAATRWRWMTRSKIEESWAQWRETVERTGGSREQEAFSRVCDFFAQNGIDMGDAK</sequence>
<accession>A0A3G1KNH5</accession>
<dbReference type="Gene3D" id="2.30.110.10">
    <property type="entry name" value="Electron Transport, Fmn-binding Protein, Chain A"/>
    <property type="match status" value="1"/>
</dbReference>
<dbReference type="EMBL" id="CP017634">
    <property type="protein sequence ID" value="ATW24041.1"/>
    <property type="molecule type" value="Genomic_DNA"/>
</dbReference>
<dbReference type="Gene3D" id="1.20.58.290">
    <property type="entry name" value="Hypothetical membrane protein ta0354_69_121"/>
    <property type="match status" value="1"/>
</dbReference>
<dbReference type="InterPro" id="IPR007386">
    <property type="entry name" value="DUF447_N"/>
</dbReference>
<evidence type="ECO:0000313" key="4">
    <source>
        <dbReference type="Proteomes" id="UP000323521"/>
    </source>
</evidence>
<gene>
    <name evidence="3" type="ORF">DCMF_03875</name>
</gene>
<proteinExistence type="predicted"/>
<dbReference type="Proteomes" id="UP000323521">
    <property type="component" value="Chromosome"/>
</dbReference>
<evidence type="ECO:0008006" key="5">
    <source>
        <dbReference type="Google" id="ProtNLM"/>
    </source>
</evidence>
<dbReference type="SUPFAM" id="SSF50475">
    <property type="entry name" value="FMN-binding split barrel"/>
    <property type="match status" value="1"/>
</dbReference>
<evidence type="ECO:0000259" key="2">
    <source>
        <dbReference type="Pfam" id="PF20766"/>
    </source>
</evidence>
<organism evidence="3 4">
    <name type="scientific">Formimonas warabiya</name>
    <dbReference type="NCBI Taxonomy" id="1761012"/>
    <lineage>
        <taxon>Bacteria</taxon>
        <taxon>Bacillati</taxon>
        <taxon>Bacillota</taxon>
        <taxon>Clostridia</taxon>
        <taxon>Eubacteriales</taxon>
        <taxon>Peptococcaceae</taxon>
        <taxon>Candidatus Formimonas</taxon>
    </lineage>
</organism>
<dbReference type="RefSeq" id="WP_214659070.1">
    <property type="nucleotide sequence ID" value="NZ_CP017634.1"/>
</dbReference>
<name>A0A3G1KNH5_FORW1</name>
<evidence type="ECO:0000259" key="1">
    <source>
        <dbReference type="Pfam" id="PF04289"/>
    </source>
</evidence>